<evidence type="ECO:0000313" key="1">
    <source>
        <dbReference type="EMBL" id="CAG6634256.1"/>
    </source>
</evidence>
<sequence length="104" mass="12107">MTAILLLSGMRDHMLLQRAFNFSTTYFTQVMFVSMDPFKMLFQTMSLSENFFTKLTSMSHACRQLTCLLQMPHFMSLQMFHRSITIATYVTLIFCSCMCIDVIS</sequence>
<name>A0A8D8QMD7_9HEMI</name>
<organism evidence="1">
    <name type="scientific">Cacopsylla melanoneura</name>
    <dbReference type="NCBI Taxonomy" id="428564"/>
    <lineage>
        <taxon>Eukaryota</taxon>
        <taxon>Metazoa</taxon>
        <taxon>Ecdysozoa</taxon>
        <taxon>Arthropoda</taxon>
        <taxon>Hexapoda</taxon>
        <taxon>Insecta</taxon>
        <taxon>Pterygota</taxon>
        <taxon>Neoptera</taxon>
        <taxon>Paraneoptera</taxon>
        <taxon>Hemiptera</taxon>
        <taxon>Sternorrhyncha</taxon>
        <taxon>Psylloidea</taxon>
        <taxon>Psyllidae</taxon>
        <taxon>Psyllinae</taxon>
        <taxon>Cacopsylla</taxon>
    </lineage>
</organism>
<protein>
    <submittedName>
        <fullName evidence="1">Uncharacterized protein</fullName>
    </submittedName>
</protein>
<reference evidence="1" key="1">
    <citation type="submission" date="2021-05" db="EMBL/GenBank/DDBJ databases">
        <authorList>
            <person name="Alioto T."/>
            <person name="Alioto T."/>
            <person name="Gomez Garrido J."/>
        </authorList>
    </citation>
    <scope>NUCLEOTIDE SEQUENCE</scope>
</reference>
<dbReference type="EMBL" id="HBUF01085751">
    <property type="protein sequence ID" value="CAG6634256.1"/>
    <property type="molecule type" value="Transcribed_RNA"/>
</dbReference>
<accession>A0A8D8QMD7</accession>
<proteinExistence type="predicted"/>
<dbReference type="AlphaFoldDB" id="A0A8D8QMD7"/>